<reference evidence="2" key="1">
    <citation type="submission" date="2022-11" db="UniProtKB">
        <authorList>
            <consortium name="WormBaseParasite"/>
        </authorList>
    </citation>
    <scope>IDENTIFICATION</scope>
</reference>
<organism evidence="1 2">
    <name type="scientific">Panagrolaimus sp. PS1159</name>
    <dbReference type="NCBI Taxonomy" id="55785"/>
    <lineage>
        <taxon>Eukaryota</taxon>
        <taxon>Metazoa</taxon>
        <taxon>Ecdysozoa</taxon>
        <taxon>Nematoda</taxon>
        <taxon>Chromadorea</taxon>
        <taxon>Rhabditida</taxon>
        <taxon>Tylenchina</taxon>
        <taxon>Panagrolaimomorpha</taxon>
        <taxon>Panagrolaimoidea</taxon>
        <taxon>Panagrolaimidae</taxon>
        <taxon>Panagrolaimus</taxon>
    </lineage>
</organism>
<evidence type="ECO:0000313" key="1">
    <source>
        <dbReference type="Proteomes" id="UP000887580"/>
    </source>
</evidence>
<accession>A0AC35ERP1</accession>
<proteinExistence type="predicted"/>
<dbReference type="WBParaSite" id="PS1159_v2.g10216.t1">
    <property type="protein sequence ID" value="PS1159_v2.g10216.t1"/>
    <property type="gene ID" value="PS1159_v2.g10216"/>
</dbReference>
<evidence type="ECO:0000313" key="2">
    <source>
        <dbReference type="WBParaSite" id="PS1159_v2.g10216.t1"/>
    </source>
</evidence>
<name>A0AC35ERP1_9BILA</name>
<protein>
    <submittedName>
        <fullName evidence="2">Uncharacterized protein</fullName>
    </submittedName>
</protein>
<dbReference type="Proteomes" id="UP000887580">
    <property type="component" value="Unplaced"/>
</dbReference>
<sequence>MGDLYEPLAPMGSQPPPPPPPSAPELSKETKDDKLSKEGKESKVFSDNVAGNTAMSAITDTQFGGADGQSAYSLQADTAGKTKKKNDGGSADSGGRKRTRGACICMIVSGLFGTLSLGSAIGGAVALFMQ</sequence>